<comment type="caution">
    <text evidence="2">The sequence shown here is derived from an EMBL/GenBank/DDBJ whole genome shotgun (WGS) entry which is preliminary data.</text>
</comment>
<keyword evidence="1" id="KW-0732">Signal</keyword>
<reference evidence="2 3" key="1">
    <citation type="submission" date="2018-04" db="EMBL/GenBank/DDBJ databases">
        <title>Genomic Encyclopedia of Archaeal and Bacterial Type Strains, Phase II (KMG-II): from individual species to whole genera.</title>
        <authorList>
            <person name="Goeker M."/>
        </authorList>
    </citation>
    <scope>NUCLEOTIDE SEQUENCE [LARGE SCALE GENOMIC DNA]</scope>
    <source>
        <strain evidence="2 3">DSM 18064</strain>
    </source>
</reference>
<accession>A0A2T5BWD8</accession>
<dbReference type="EMBL" id="QAAA01000001">
    <property type="protein sequence ID" value="PTN03930.1"/>
    <property type="molecule type" value="Genomic_DNA"/>
</dbReference>
<name>A0A2T5BWD8_9RHOB</name>
<dbReference type="Proteomes" id="UP000243859">
    <property type="component" value="Unassembled WGS sequence"/>
</dbReference>
<proteinExistence type="predicted"/>
<feature type="chain" id="PRO_5015562364" description="Nickel/cobalt transporter regulator" evidence="1">
    <location>
        <begin position="22"/>
        <end position="93"/>
    </location>
</feature>
<gene>
    <name evidence="2" type="ORF">C8N32_101124</name>
</gene>
<dbReference type="AlphaFoldDB" id="A0A2T5BWD8"/>
<evidence type="ECO:0000256" key="1">
    <source>
        <dbReference type="SAM" id="SignalP"/>
    </source>
</evidence>
<sequence>MILWASVALAASLLATPRAQADPLFGIGLTLSAGKIVDVDIKGLPDRSSTMPAPRPALRLSARKTAGDFGYDPATGQWVFREPGGRIAVLRAR</sequence>
<evidence type="ECO:0000313" key="2">
    <source>
        <dbReference type="EMBL" id="PTN03930.1"/>
    </source>
</evidence>
<evidence type="ECO:0008006" key="4">
    <source>
        <dbReference type="Google" id="ProtNLM"/>
    </source>
</evidence>
<protein>
    <recommendedName>
        <fullName evidence="4">Nickel/cobalt transporter regulator</fullName>
    </recommendedName>
</protein>
<feature type="signal peptide" evidence="1">
    <location>
        <begin position="1"/>
        <end position="21"/>
    </location>
</feature>
<organism evidence="2 3">
    <name type="scientific">Rhodovulum imhoffii</name>
    <dbReference type="NCBI Taxonomy" id="365340"/>
    <lineage>
        <taxon>Bacteria</taxon>
        <taxon>Pseudomonadati</taxon>
        <taxon>Pseudomonadota</taxon>
        <taxon>Alphaproteobacteria</taxon>
        <taxon>Rhodobacterales</taxon>
        <taxon>Paracoccaceae</taxon>
        <taxon>Rhodovulum</taxon>
    </lineage>
</organism>
<evidence type="ECO:0000313" key="3">
    <source>
        <dbReference type="Proteomes" id="UP000243859"/>
    </source>
</evidence>
<keyword evidence="3" id="KW-1185">Reference proteome</keyword>